<accession>A0A839EBH8</accession>
<protein>
    <submittedName>
        <fullName evidence="2">GNAT superfamily N-acetyltransferase</fullName>
    </submittedName>
</protein>
<proteinExistence type="predicted"/>
<keyword evidence="2" id="KW-0808">Transferase</keyword>
<dbReference type="InterPro" id="IPR000182">
    <property type="entry name" value="GNAT_dom"/>
</dbReference>
<dbReference type="Gene3D" id="3.40.630.30">
    <property type="match status" value="1"/>
</dbReference>
<organism evidence="2 3">
    <name type="scientific">Microcella alkalica</name>
    <dbReference type="NCBI Taxonomy" id="355930"/>
    <lineage>
        <taxon>Bacteria</taxon>
        <taxon>Bacillati</taxon>
        <taxon>Actinomycetota</taxon>
        <taxon>Actinomycetes</taxon>
        <taxon>Micrococcales</taxon>
        <taxon>Microbacteriaceae</taxon>
        <taxon>Microcella</taxon>
    </lineage>
</organism>
<dbReference type="SUPFAM" id="SSF55729">
    <property type="entry name" value="Acyl-CoA N-acyltransferases (Nat)"/>
    <property type="match status" value="1"/>
</dbReference>
<dbReference type="AlphaFoldDB" id="A0A839EBH8"/>
<evidence type="ECO:0000259" key="1">
    <source>
        <dbReference type="PROSITE" id="PS51186"/>
    </source>
</evidence>
<dbReference type="EMBL" id="JACGWX010000006">
    <property type="protein sequence ID" value="MBA8848566.1"/>
    <property type="molecule type" value="Genomic_DNA"/>
</dbReference>
<evidence type="ECO:0000313" key="2">
    <source>
        <dbReference type="EMBL" id="MBA8848566.1"/>
    </source>
</evidence>
<dbReference type="PROSITE" id="PS51186">
    <property type="entry name" value="GNAT"/>
    <property type="match status" value="1"/>
</dbReference>
<comment type="caution">
    <text evidence="2">The sequence shown here is derived from an EMBL/GenBank/DDBJ whole genome shotgun (WGS) entry which is preliminary data.</text>
</comment>
<gene>
    <name evidence="2" type="ORF">FHX53_002176</name>
</gene>
<dbReference type="Pfam" id="PF00583">
    <property type="entry name" value="Acetyltransf_1"/>
    <property type="match status" value="1"/>
</dbReference>
<dbReference type="CDD" id="cd04301">
    <property type="entry name" value="NAT_SF"/>
    <property type="match status" value="1"/>
</dbReference>
<dbReference type="InterPro" id="IPR016181">
    <property type="entry name" value="Acyl_CoA_acyltransferase"/>
</dbReference>
<dbReference type="GO" id="GO:0016747">
    <property type="term" value="F:acyltransferase activity, transferring groups other than amino-acyl groups"/>
    <property type="evidence" value="ECO:0007669"/>
    <property type="project" value="InterPro"/>
</dbReference>
<evidence type="ECO:0000313" key="3">
    <source>
        <dbReference type="Proteomes" id="UP000585905"/>
    </source>
</evidence>
<reference evidence="2 3" key="1">
    <citation type="submission" date="2020-07" db="EMBL/GenBank/DDBJ databases">
        <title>Sequencing the genomes of 1000 actinobacteria strains.</title>
        <authorList>
            <person name="Klenk H.-P."/>
        </authorList>
    </citation>
    <scope>NUCLEOTIDE SEQUENCE [LARGE SCALE GENOMIC DNA]</scope>
    <source>
        <strain evidence="2 3">DSM 19663</strain>
    </source>
</reference>
<feature type="domain" description="N-acetyltransferase" evidence="1">
    <location>
        <begin position="1"/>
        <end position="146"/>
    </location>
</feature>
<dbReference type="Proteomes" id="UP000585905">
    <property type="component" value="Unassembled WGS sequence"/>
</dbReference>
<sequence>MDVRELSDDDCRLAHAAMRELRPQVGHEPAFVDRVRSQFTHGYRLIGAFDGEHEHAVSVAGFRIDEKLAWGRHVYIDDLSTLPEGRGKGGATALLRWIDAAAAAEGITEVHLDSGVQPERQAAHRLYFAEGYRIGSYHFQKVLGEG</sequence>
<name>A0A839EBH8_9MICO</name>
<keyword evidence="3" id="KW-1185">Reference proteome</keyword>
<dbReference type="RefSeq" id="WP_182491361.1">
    <property type="nucleotide sequence ID" value="NZ_BAAAOV010000006.1"/>
</dbReference>